<feature type="domain" description="DUF6534" evidence="3">
    <location>
        <begin position="180"/>
        <end position="265"/>
    </location>
</feature>
<sequence>MAPPPYNETAILELIDNQAFYNANLGPFLCGLSVQMFMMGVLALQCWTYFEEMASKDTKWHRWLVGIMFVTGAFQTGTDFEILYDSFVRGFGRIEYWNKYNWTFTYELGFTAFIALVAQIFFIHRCFVVSRSYILLVICGMGAGVSFGAGVAASVGLIEARYYTHVELILVQGIIWLIATAVTDIMISVALIVKLRHAKTSFRSCMLSKMIRLAFETASLTSLIAILNLILYAGFGKDNSAHLFFQFIVGKMYSHSVMVTLLSRKKIRHAGSDNIHVISNSAHSPHNVTDSDRSGHGVVSGVNVTTTCVSVTDPPQKNGHRTLRPFTVNNGSDDGLNDYPLNTIQSGKLAEEQLRDKSAGLV</sequence>
<evidence type="ECO:0000259" key="3">
    <source>
        <dbReference type="Pfam" id="PF20152"/>
    </source>
</evidence>
<feature type="transmembrane region" description="Helical" evidence="2">
    <location>
        <begin position="213"/>
        <end position="235"/>
    </location>
</feature>
<dbReference type="Proteomes" id="UP000305067">
    <property type="component" value="Unassembled WGS sequence"/>
</dbReference>
<evidence type="ECO:0000256" key="2">
    <source>
        <dbReference type="SAM" id="Phobius"/>
    </source>
</evidence>
<evidence type="ECO:0000313" key="4">
    <source>
        <dbReference type="EMBL" id="TFL05247.1"/>
    </source>
</evidence>
<keyword evidence="2" id="KW-0472">Membrane</keyword>
<dbReference type="STRING" id="1884261.A0A5C3QV37"/>
<accession>A0A5C3QV37</accession>
<keyword evidence="2" id="KW-1133">Transmembrane helix</keyword>
<gene>
    <name evidence="4" type="ORF">BDV98DRAFT_289579</name>
</gene>
<protein>
    <recommendedName>
        <fullName evidence="3">DUF6534 domain-containing protein</fullName>
    </recommendedName>
</protein>
<feature type="transmembrane region" description="Helical" evidence="2">
    <location>
        <begin position="169"/>
        <end position="193"/>
    </location>
</feature>
<dbReference type="OrthoDB" id="2535105at2759"/>
<keyword evidence="2" id="KW-0812">Transmembrane</keyword>
<name>A0A5C3QV37_9AGAR</name>
<reference evidence="4 5" key="1">
    <citation type="journal article" date="2019" name="Nat. Ecol. Evol.">
        <title>Megaphylogeny resolves global patterns of mushroom evolution.</title>
        <authorList>
            <person name="Varga T."/>
            <person name="Krizsan K."/>
            <person name="Foldi C."/>
            <person name="Dima B."/>
            <person name="Sanchez-Garcia M."/>
            <person name="Sanchez-Ramirez S."/>
            <person name="Szollosi G.J."/>
            <person name="Szarkandi J.G."/>
            <person name="Papp V."/>
            <person name="Albert L."/>
            <person name="Andreopoulos W."/>
            <person name="Angelini C."/>
            <person name="Antonin V."/>
            <person name="Barry K.W."/>
            <person name="Bougher N.L."/>
            <person name="Buchanan P."/>
            <person name="Buyck B."/>
            <person name="Bense V."/>
            <person name="Catcheside P."/>
            <person name="Chovatia M."/>
            <person name="Cooper J."/>
            <person name="Damon W."/>
            <person name="Desjardin D."/>
            <person name="Finy P."/>
            <person name="Geml J."/>
            <person name="Haridas S."/>
            <person name="Hughes K."/>
            <person name="Justo A."/>
            <person name="Karasinski D."/>
            <person name="Kautmanova I."/>
            <person name="Kiss B."/>
            <person name="Kocsube S."/>
            <person name="Kotiranta H."/>
            <person name="LaButti K.M."/>
            <person name="Lechner B.E."/>
            <person name="Liimatainen K."/>
            <person name="Lipzen A."/>
            <person name="Lukacs Z."/>
            <person name="Mihaltcheva S."/>
            <person name="Morgado L.N."/>
            <person name="Niskanen T."/>
            <person name="Noordeloos M.E."/>
            <person name="Ohm R.A."/>
            <person name="Ortiz-Santana B."/>
            <person name="Ovrebo C."/>
            <person name="Racz N."/>
            <person name="Riley R."/>
            <person name="Savchenko A."/>
            <person name="Shiryaev A."/>
            <person name="Soop K."/>
            <person name="Spirin V."/>
            <person name="Szebenyi C."/>
            <person name="Tomsovsky M."/>
            <person name="Tulloss R.E."/>
            <person name="Uehling J."/>
            <person name="Grigoriev I.V."/>
            <person name="Vagvolgyi C."/>
            <person name="Papp T."/>
            <person name="Martin F.M."/>
            <person name="Miettinen O."/>
            <person name="Hibbett D.S."/>
            <person name="Nagy L.G."/>
        </authorList>
    </citation>
    <scope>NUCLEOTIDE SEQUENCE [LARGE SCALE GENOMIC DNA]</scope>
    <source>
        <strain evidence="4 5">CBS 309.79</strain>
    </source>
</reference>
<proteinExistence type="predicted"/>
<dbReference type="InterPro" id="IPR045339">
    <property type="entry name" value="DUF6534"/>
</dbReference>
<feature type="transmembrane region" description="Helical" evidence="2">
    <location>
        <begin position="25"/>
        <end position="50"/>
    </location>
</feature>
<feature type="region of interest" description="Disordered" evidence="1">
    <location>
        <begin position="313"/>
        <end position="340"/>
    </location>
</feature>
<dbReference type="PANTHER" id="PTHR40465:SF1">
    <property type="entry name" value="DUF6534 DOMAIN-CONTAINING PROTEIN"/>
    <property type="match status" value="1"/>
</dbReference>
<organism evidence="4 5">
    <name type="scientific">Pterulicium gracile</name>
    <dbReference type="NCBI Taxonomy" id="1884261"/>
    <lineage>
        <taxon>Eukaryota</taxon>
        <taxon>Fungi</taxon>
        <taxon>Dikarya</taxon>
        <taxon>Basidiomycota</taxon>
        <taxon>Agaricomycotina</taxon>
        <taxon>Agaricomycetes</taxon>
        <taxon>Agaricomycetidae</taxon>
        <taxon>Agaricales</taxon>
        <taxon>Pleurotineae</taxon>
        <taxon>Pterulaceae</taxon>
        <taxon>Pterulicium</taxon>
    </lineage>
</organism>
<dbReference type="EMBL" id="ML178817">
    <property type="protein sequence ID" value="TFL05247.1"/>
    <property type="molecule type" value="Genomic_DNA"/>
</dbReference>
<keyword evidence="5" id="KW-1185">Reference proteome</keyword>
<feature type="transmembrane region" description="Helical" evidence="2">
    <location>
        <begin position="134"/>
        <end position="157"/>
    </location>
</feature>
<dbReference type="Pfam" id="PF20152">
    <property type="entry name" value="DUF6534"/>
    <property type="match status" value="1"/>
</dbReference>
<evidence type="ECO:0000256" key="1">
    <source>
        <dbReference type="SAM" id="MobiDB-lite"/>
    </source>
</evidence>
<dbReference type="AlphaFoldDB" id="A0A5C3QV37"/>
<feature type="transmembrane region" description="Helical" evidence="2">
    <location>
        <begin position="62"/>
        <end position="84"/>
    </location>
</feature>
<feature type="transmembrane region" description="Helical" evidence="2">
    <location>
        <begin position="104"/>
        <end position="122"/>
    </location>
</feature>
<dbReference type="PANTHER" id="PTHR40465">
    <property type="entry name" value="CHROMOSOME 1, WHOLE GENOME SHOTGUN SEQUENCE"/>
    <property type="match status" value="1"/>
</dbReference>
<evidence type="ECO:0000313" key="5">
    <source>
        <dbReference type="Proteomes" id="UP000305067"/>
    </source>
</evidence>